<dbReference type="AlphaFoldDB" id="W1DTB1"/>
<name>W1DTB1_KLEPN</name>
<dbReference type="Proteomes" id="UP000019183">
    <property type="component" value="Unassembled WGS sequence"/>
</dbReference>
<accession>W1DTB1</accession>
<dbReference type="EMBL" id="CBWK010000726">
    <property type="protein sequence ID" value="CDL11970.1"/>
    <property type="molecule type" value="Genomic_DNA"/>
</dbReference>
<proteinExistence type="predicted"/>
<evidence type="ECO:0000313" key="1">
    <source>
        <dbReference type="EMBL" id="CDL11970.1"/>
    </source>
</evidence>
<reference evidence="1" key="1">
    <citation type="submission" date="2013-10" db="EMBL/GenBank/DDBJ databases">
        <title>Antibiotic resistance diversity of beta-lactamase producers in the General Hospital Vienna.</title>
        <authorList>
            <person name="Barisic I."/>
            <person name="Mitteregger D."/>
            <person name="Hirschl A.M."/>
            <person name="Noehammer C."/>
            <person name="Wiesinger-Mayr H."/>
        </authorList>
    </citation>
    <scope>NUCLEOTIDE SEQUENCE [LARGE SCALE GENOMIC DNA]</scope>
    <source>
        <strain evidence="1">IS43</strain>
    </source>
</reference>
<organism evidence="1 2">
    <name type="scientific">Klebsiella pneumoniae IS43</name>
    <dbReference type="NCBI Taxonomy" id="1432552"/>
    <lineage>
        <taxon>Bacteria</taxon>
        <taxon>Pseudomonadati</taxon>
        <taxon>Pseudomonadota</taxon>
        <taxon>Gammaproteobacteria</taxon>
        <taxon>Enterobacterales</taxon>
        <taxon>Enterobacteriaceae</taxon>
        <taxon>Klebsiella/Raoultella group</taxon>
        <taxon>Klebsiella</taxon>
        <taxon>Klebsiella pneumoniae complex</taxon>
    </lineage>
</organism>
<evidence type="ECO:0000313" key="2">
    <source>
        <dbReference type="Proteomes" id="UP000019183"/>
    </source>
</evidence>
<keyword evidence="2" id="KW-1185">Reference proteome</keyword>
<protein>
    <submittedName>
        <fullName evidence="1">Uncharacterized protein</fullName>
    </submittedName>
</protein>
<sequence length="41" mass="4389">MAQAKLNTPEMMNAICQLCMTIAHTTNGGAIMAPIEEPTLK</sequence>
<comment type="caution">
    <text evidence="1">The sequence shown here is derived from an EMBL/GenBank/DDBJ whole genome shotgun (WGS) entry which is preliminary data.</text>
</comment>